<feature type="transmembrane region" description="Helical" evidence="2">
    <location>
        <begin position="121"/>
        <end position="144"/>
    </location>
</feature>
<evidence type="ECO:0000313" key="4">
    <source>
        <dbReference type="Proteomes" id="UP001596099"/>
    </source>
</evidence>
<organism evidence="3 4">
    <name type="scientific">Halomarina salina</name>
    <dbReference type="NCBI Taxonomy" id="1872699"/>
    <lineage>
        <taxon>Archaea</taxon>
        <taxon>Methanobacteriati</taxon>
        <taxon>Methanobacteriota</taxon>
        <taxon>Stenosarchaea group</taxon>
        <taxon>Halobacteria</taxon>
        <taxon>Halobacteriales</taxon>
        <taxon>Natronomonadaceae</taxon>
        <taxon>Halomarina</taxon>
    </lineage>
</organism>
<sequence>MNPASSRYRASGDDPPPTRPTSYRPGVCNIGRTEQRRRYRYASVGLVATAVYLAAVVTASAPTALVLGAFPPLALAVEFFVQARTRFCVKFALLGRYDFSASGGEAGPVTDAASRRADATFALRITVVSLVTAAVTTGLLYAVVRFV</sequence>
<dbReference type="EMBL" id="JBHSQH010000001">
    <property type="protein sequence ID" value="MFC5972783.1"/>
    <property type="molecule type" value="Genomic_DNA"/>
</dbReference>
<evidence type="ECO:0000256" key="2">
    <source>
        <dbReference type="SAM" id="Phobius"/>
    </source>
</evidence>
<evidence type="ECO:0000256" key="1">
    <source>
        <dbReference type="SAM" id="MobiDB-lite"/>
    </source>
</evidence>
<dbReference type="RefSeq" id="WP_247416594.1">
    <property type="nucleotide sequence ID" value="NZ_JALLGW010000001.1"/>
</dbReference>
<comment type="caution">
    <text evidence="3">The sequence shown here is derived from an EMBL/GenBank/DDBJ whole genome shotgun (WGS) entry which is preliminary data.</text>
</comment>
<keyword evidence="2" id="KW-0472">Membrane</keyword>
<feature type="transmembrane region" description="Helical" evidence="2">
    <location>
        <begin position="39"/>
        <end position="57"/>
    </location>
</feature>
<name>A0ABD5RQL3_9EURY</name>
<dbReference type="Proteomes" id="UP001596099">
    <property type="component" value="Unassembled WGS sequence"/>
</dbReference>
<dbReference type="AlphaFoldDB" id="A0ABD5RQL3"/>
<keyword evidence="4" id="KW-1185">Reference proteome</keyword>
<proteinExistence type="predicted"/>
<gene>
    <name evidence="3" type="ORF">ACFPYI_15710</name>
</gene>
<reference evidence="3 4" key="1">
    <citation type="journal article" date="2019" name="Int. J. Syst. Evol. Microbiol.">
        <title>The Global Catalogue of Microorganisms (GCM) 10K type strain sequencing project: providing services to taxonomists for standard genome sequencing and annotation.</title>
        <authorList>
            <consortium name="The Broad Institute Genomics Platform"/>
            <consortium name="The Broad Institute Genome Sequencing Center for Infectious Disease"/>
            <person name="Wu L."/>
            <person name="Ma J."/>
        </authorList>
    </citation>
    <scope>NUCLEOTIDE SEQUENCE [LARGE SCALE GENOMIC DNA]</scope>
    <source>
        <strain evidence="3 4">CGMCC 1.12543</strain>
    </source>
</reference>
<keyword evidence="2" id="KW-1133">Transmembrane helix</keyword>
<evidence type="ECO:0000313" key="3">
    <source>
        <dbReference type="EMBL" id="MFC5972783.1"/>
    </source>
</evidence>
<protein>
    <recommendedName>
        <fullName evidence="5">DUF4395 domain-containing protein</fullName>
    </recommendedName>
</protein>
<accession>A0ABD5RQL3</accession>
<evidence type="ECO:0008006" key="5">
    <source>
        <dbReference type="Google" id="ProtNLM"/>
    </source>
</evidence>
<feature type="region of interest" description="Disordered" evidence="1">
    <location>
        <begin position="1"/>
        <end position="28"/>
    </location>
</feature>
<keyword evidence="2" id="KW-0812">Transmembrane</keyword>